<comment type="caution">
    <text evidence="2">The sequence shown here is derived from an EMBL/GenBank/DDBJ whole genome shotgun (WGS) entry which is preliminary data.</text>
</comment>
<protein>
    <submittedName>
        <fullName evidence="2">Uncharacterized protein</fullName>
    </submittedName>
</protein>
<sequence length="84" mass="9476">MALVHIPTTRIQMFARSRNTLITGGEFQVVNITEHRGSTAFKELQMASAPGATHDSSTRFDPPKCHPSDVRRDSEAMWVLHRRS</sequence>
<keyword evidence="3" id="KW-1185">Reference proteome</keyword>
<dbReference type="Proteomes" id="UP000807469">
    <property type="component" value="Unassembled WGS sequence"/>
</dbReference>
<organism evidence="2 3">
    <name type="scientific">Pholiota conissans</name>
    <dbReference type="NCBI Taxonomy" id="109636"/>
    <lineage>
        <taxon>Eukaryota</taxon>
        <taxon>Fungi</taxon>
        <taxon>Dikarya</taxon>
        <taxon>Basidiomycota</taxon>
        <taxon>Agaricomycotina</taxon>
        <taxon>Agaricomycetes</taxon>
        <taxon>Agaricomycetidae</taxon>
        <taxon>Agaricales</taxon>
        <taxon>Agaricineae</taxon>
        <taxon>Strophariaceae</taxon>
        <taxon>Pholiota</taxon>
    </lineage>
</organism>
<dbReference type="EMBL" id="MU155500">
    <property type="protein sequence ID" value="KAF9472763.1"/>
    <property type="molecule type" value="Genomic_DNA"/>
</dbReference>
<feature type="compositionally biased region" description="Basic and acidic residues" evidence="1">
    <location>
        <begin position="56"/>
        <end position="71"/>
    </location>
</feature>
<accession>A0A9P6CUN6</accession>
<name>A0A9P6CUN6_9AGAR</name>
<evidence type="ECO:0000313" key="3">
    <source>
        <dbReference type="Proteomes" id="UP000807469"/>
    </source>
</evidence>
<feature type="region of interest" description="Disordered" evidence="1">
    <location>
        <begin position="47"/>
        <end position="71"/>
    </location>
</feature>
<gene>
    <name evidence="2" type="ORF">BDN70DRAFT_439542</name>
</gene>
<reference evidence="2" key="1">
    <citation type="submission" date="2020-11" db="EMBL/GenBank/DDBJ databases">
        <authorList>
            <consortium name="DOE Joint Genome Institute"/>
            <person name="Ahrendt S."/>
            <person name="Riley R."/>
            <person name="Andreopoulos W."/>
            <person name="Labutti K."/>
            <person name="Pangilinan J."/>
            <person name="Ruiz-Duenas F.J."/>
            <person name="Barrasa J.M."/>
            <person name="Sanchez-Garcia M."/>
            <person name="Camarero S."/>
            <person name="Miyauchi S."/>
            <person name="Serrano A."/>
            <person name="Linde D."/>
            <person name="Babiker R."/>
            <person name="Drula E."/>
            <person name="Ayuso-Fernandez I."/>
            <person name="Pacheco R."/>
            <person name="Padilla G."/>
            <person name="Ferreira P."/>
            <person name="Barriuso J."/>
            <person name="Kellner H."/>
            <person name="Castanera R."/>
            <person name="Alfaro M."/>
            <person name="Ramirez L."/>
            <person name="Pisabarro A.G."/>
            <person name="Kuo A."/>
            <person name="Tritt A."/>
            <person name="Lipzen A."/>
            <person name="He G."/>
            <person name="Yan M."/>
            <person name="Ng V."/>
            <person name="Cullen D."/>
            <person name="Martin F."/>
            <person name="Rosso M.-N."/>
            <person name="Henrissat B."/>
            <person name="Hibbett D."/>
            <person name="Martinez A.T."/>
            <person name="Grigoriev I.V."/>
        </authorList>
    </citation>
    <scope>NUCLEOTIDE SEQUENCE</scope>
    <source>
        <strain evidence="2">CIRM-BRFM 674</strain>
    </source>
</reference>
<evidence type="ECO:0000313" key="2">
    <source>
        <dbReference type="EMBL" id="KAF9472763.1"/>
    </source>
</evidence>
<dbReference type="AlphaFoldDB" id="A0A9P6CUN6"/>
<evidence type="ECO:0000256" key="1">
    <source>
        <dbReference type="SAM" id="MobiDB-lite"/>
    </source>
</evidence>
<proteinExistence type="predicted"/>